<dbReference type="PANTHER" id="PTHR13381">
    <property type="entry name" value="RNA POLYMERASE II HOLOENZYME COMPONENT SRB7"/>
    <property type="match status" value="1"/>
</dbReference>
<organism evidence="13 14">
    <name type="scientific">Heterodermia speciosa</name>
    <dbReference type="NCBI Taxonomy" id="116794"/>
    <lineage>
        <taxon>Eukaryota</taxon>
        <taxon>Fungi</taxon>
        <taxon>Dikarya</taxon>
        <taxon>Ascomycota</taxon>
        <taxon>Pezizomycotina</taxon>
        <taxon>Lecanoromycetes</taxon>
        <taxon>OSLEUM clade</taxon>
        <taxon>Lecanoromycetidae</taxon>
        <taxon>Caliciales</taxon>
        <taxon>Physciaceae</taxon>
        <taxon>Heterodermia</taxon>
    </lineage>
</organism>
<dbReference type="InterPro" id="IPR037212">
    <property type="entry name" value="Med7/Med21-like"/>
</dbReference>
<dbReference type="InterPro" id="IPR021384">
    <property type="entry name" value="Mediator_Med21"/>
</dbReference>
<comment type="similarity">
    <text evidence="2 10">Belongs to the Mediator complex subunit 21 family.</text>
</comment>
<dbReference type="GO" id="GO:0006357">
    <property type="term" value="P:regulation of transcription by RNA polymerase II"/>
    <property type="evidence" value="ECO:0007669"/>
    <property type="project" value="TreeGrafter"/>
</dbReference>
<feature type="region of interest" description="Disordered" evidence="12">
    <location>
        <begin position="10"/>
        <end position="43"/>
    </location>
</feature>
<keyword evidence="11" id="KW-0175">Coiled coil</keyword>
<keyword evidence="5 10" id="KW-0805">Transcription regulation</keyword>
<dbReference type="Gene3D" id="6.10.280.10">
    <property type="entry name" value="Mediator complex, subunit Med21"/>
    <property type="match status" value="1"/>
</dbReference>
<comment type="subunit">
    <text evidence="3 10">Component of the Mediator complex.</text>
</comment>
<name>A0A8H3G0T2_9LECA</name>
<gene>
    <name evidence="13" type="primary">SRB7</name>
    <name evidence="13" type="ORF">HETSPECPRED_009250</name>
</gene>
<dbReference type="SUPFAM" id="SSF140718">
    <property type="entry name" value="Mediator hinge subcomplex-like"/>
    <property type="match status" value="1"/>
</dbReference>
<evidence type="ECO:0000256" key="9">
    <source>
        <dbReference type="ARBA" id="ARBA00025687"/>
    </source>
</evidence>
<evidence type="ECO:0000256" key="4">
    <source>
        <dbReference type="ARBA" id="ARBA00019691"/>
    </source>
</evidence>
<evidence type="ECO:0000256" key="7">
    <source>
        <dbReference type="ARBA" id="ARBA00023163"/>
    </source>
</evidence>
<comment type="subcellular location">
    <subcellularLocation>
        <location evidence="1 10">Nucleus</location>
    </subcellularLocation>
</comment>
<keyword evidence="6 10" id="KW-0010">Activator</keyword>
<sequence length="120" mass="13132">MADVLTQLQDCLEQNAPPLASSNVSPSQPQNNTTNEPRSSSTLFAASQQELAQDLIKKTQQIEALIDILPGLGRSQEVQEARIAALEEELKTVEVERKIAVGEREAAIEVLERVIGGIRR</sequence>
<keyword evidence="8 10" id="KW-0539">Nucleus</keyword>
<dbReference type="AlphaFoldDB" id="A0A8H3G0T2"/>
<evidence type="ECO:0000256" key="3">
    <source>
        <dbReference type="ARBA" id="ARBA00011837"/>
    </source>
</evidence>
<evidence type="ECO:0000313" key="14">
    <source>
        <dbReference type="Proteomes" id="UP000664521"/>
    </source>
</evidence>
<feature type="compositionally biased region" description="Low complexity" evidence="12">
    <location>
        <begin position="21"/>
        <end position="32"/>
    </location>
</feature>
<keyword evidence="14" id="KW-1185">Reference proteome</keyword>
<reference evidence="13" key="1">
    <citation type="submission" date="2021-03" db="EMBL/GenBank/DDBJ databases">
        <authorList>
            <person name="Tagirdzhanova G."/>
        </authorList>
    </citation>
    <scope>NUCLEOTIDE SEQUENCE</scope>
</reference>
<dbReference type="EMBL" id="CAJPDS010000075">
    <property type="protein sequence ID" value="CAF9934489.1"/>
    <property type="molecule type" value="Genomic_DNA"/>
</dbReference>
<evidence type="ECO:0000256" key="5">
    <source>
        <dbReference type="ARBA" id="ARBA00023015"/>
    </source>
</evidence>
<protein>
    <recommendedName>
        <fullName evidence="4 10">Mediator of RNA polymerase II transcription subunit 21</fullName>
    </recommendedName>
</protein>
<comment type="function">
    <text evidence="9 10">Component of the Mediator complex, a coactivator involved in the regulated transcription of nearly all RNA polymerase II-dependent genes. Mediator functions as a bridge to convey information from gene-specific regulatory proteins to the basal RNA polymerase II transcription machinery. Mediator is recruited to promoters by direct interactions with regulatory proteins and serves as a scaffold for the assembly of a functional preinitiation complex with RNA polymerase II and the general transcription factors.</text>
</comment>
<evidence type="ECO:0000313" key="13">
    <source>
        <dbReference type="EMBL" id="CAF9934489.1"/>
    </source>
</evidence>
<proteinExistence type="inferred from homology"/>
<evidence type="ECO:0000256" key="12">
    <source>
        <dbReference type="SAM" id="MobiDB-lite"/>
    </source>
</evidence>
<dbReference type="GO" id="GO:0016592">
    <property type="term" value="C:mediator complex"/>
    <property type="evidence" value="ECO:0007669"/>
    <property type="project" value="UniProtKB-UniRule"/>
</dbReference>
<dbReference type="GO" id="GO:0003712">
    <property type="term" value="F:transcription coregulator activity"/>
    <property type="evidence" value="ECO:0007669"/>
    <property type="project" value="TreeGrafter"/>
</dbReference>
<dbReference type="PANTHER" id="PTHR13381:SF0">
    <property type="entry name" value="MEDIATOR OF RNA POLYMERASE II TRANSCRIPTION SUBUNIT 21"/>
    <property type="match status" value="1"/>
</dbReference>
<feature type="compositionally biased region" description="Polar residues" evidence="12">
    <location>
        <begin position="33"/>
        <end position="43"/>
    </location>
</feature>
<evidence type="ECO:0000256" key="10">
    <source>
        <dbReference type="RuleBase" id="RU366036"/>
    </source>
</evidence>
<evidence type="ECO:0000256" key="1">
    <source>
        <dbReference type="ARBA" id="ARBA00004123"/>
    </source>
</evidence>
<comment type="caution">
    <text evidence="13">The sequence shown here is derived from an EMBL/GenBank/DDBJ whole genome shotgun (WGS) entry which is preliminary data.</text>
</comment>
<feature type="coiled-coil region" evidence="11">
    <location>
        <begin position="76"/>
        <end position="103"/>
    </location>
</feature>
<dbReference type="Proteomes" id="UP000664521">
    <property type="component" value="Unassembled WGS sequence"/>
</dbReference>
<dbReference type="OrthoDB" id="526653at2759"/>
<evidence type="ECO:0000256" key="11">
    <source>
        <dbReference type="SAM" id="Coils"/>
    </source>
</evidence>
<evidence type="ECO:0000256" key="8">
    <source>
        <dbReference type="ARBA" id="ARBA00023242"/>
    </source>
</evidence>
<evidence type="ECO:0000256" key="6">
    <source>
        <dbReference type="ARBA" id="ARBA00023159"/>
    </source>
</evidence>
<keyword evidence="7 10" id="KW-0804">Transcription</keyword>
<dbReference type="Pfam" id="PF11221">
    <property type="entry name" value="Med21"/>
    <property type="match status" value="1"/>
</dbReference>
<evidence type="ECO:0000256" key="2">
    <source>
        <dbReference type="ARBA" id="ARBA00005770"/>
    </source>
</evidence>
<accession>A0A8H3G0T2</accession>